<evidence type="ECO:0000256" key="1">
    <source>
        <dbReference type="SAM" id="SignalP"/>
    </source>
</evidence>
<dbReference type="AlphaFoldDB" id="A0A4R2I315"/>
<dbReference type="SUPFAM" id="SSF82171">
    <property type="entry name" value="DPP6 N-terminal domain-like"/>
    <property type="match status" value="1"/>
</dbReference>
<evidence type="ECO:0000313" key="2">
    <source>
        <dbReference type="EMBL" id="TCO38312.1"/>
    </source>
</evidence>
<proteinExistence type="predicted"/>
<dbReference type="OrthoDB" id="5946274at2"/>
<sequence length="420" mass="43298">MKACHLAIITLFAAPGLQAALPSYETIELQARSNLLVNDKGWNLPPGSSFNSISASINANAEVAFRVQVVPDAGDPGLSRPGVWLGAHGDGGLVYVGDIDALIDNDACINDAGDIAFTISATGSGNALYLYDAATGSASAVNTLPVIPNSYQAPCVNASGAIGFQASFSGGRAYAARLGGTTTIYARDAAVSPGSPYTYLYTPSFNVAGTIAAKVATSADQFTEVEIRTFASDGGSRRLLANQATDATSPYSKFDNSLALADDGTIAVIATRAADNRRVVLRSDGTTTTEIAAVDPAGTILELDSFPPAINSAGWVAFRARDAQGQAIYLGDGQTLLRVVGNGDVVMTDQGPAQLGQHDSSPVFSGRPSINARGDIAFVAGVYPQGDNSVEWGSGVFVAYATPTVKDLIFADGFDPLPGR</sequence>
<keyword evidence="1" id="KW-0732">Signal</keyword>
<accession>A0A4R2I315</accession>
<feature type="signal peptide" evidence="1">
    <location>
        <begin position="1"/>
        <end position="19"/>
    </location>
</feature>
<gene>
    <name evidence="2" type="ORF">EV148_108150</name>
</gene>
<dbReference type="RefSeq" id="WP_131999512.1">
    <property type="nucleotide sequence ID" value="NZ_SLWQ01000008.1"/>
</dbReference>
<keyword evidence="3" id="KW-1185">Reference proteome</keyword>
<evidence type="ECO:0000313" key="3">
    <source>
        <dbReference type="Proteomes" id="UP000294862"/>
    </source>
</evidence>
<comment type="caution">
    <text evidence="2">The sequence shown here is derived from an EMBL/GenBank/DDBJ whole genome shotgun (WGS) entry which is preliminary data.</text>
</comment>
<dbReference type="EMBL" id="SLWQ01000008">
    <property type="protein sequence ID" value="TCO38312.1"/>
    <property type="molecule type" value="Genomic_DNA"/>
</dbReference>
<dbReference type="NCBIfam" id="TIGR05002">
    <property type="entry name" value="NxxGxxAF_repeat"/>
    <property type="match status" value="1"/>
</dbReference>
<reference evidence="2 3" key="1">
    <citation type="journal article" date="2015" name="Stand. Genomic Sci.">
        <title>Genomic Encyclopedia of Bacterial and Archaeal Type Strains, Phase III: the genomes of soil and plant-associated and newly described type strains.</title>
        <authorList>
            <person name="Whitman W.B."/>
            <person name="Woyke T."/>
            <person name="Klenk H.P."/>
            <person name="Zhou Y."/>
            <person name="Lilburn T.G."/>
            <person name="Beck B.J."/>
            <person name="De Vos P."/>
            <person name="Vandamme P."/>
            <person name="Eisen J.A."/>
            <person name="Garrity G."/>
            <person name="Hugenholtz P."/>
            <person name="Kyrpides N.C."/>
        </authorList>
    </citation>
    <scope>NUCLEOTIDE SEQUENCE [LARGE SCALE GENOMIC DNA]</scope>
    <source>
        <strain evidence="2 3">A3</strain>
    </source>
</reference>
<organism evidence="2 3">
    <name type="scientific">Dokdonella fugitiva</name>
    <dbReference type="NCBI Taxonomy" id="328517"/>
    <lineage>
        <taxon>Bacteria</taxon>
        <taxon>Pseudomonadati</taxon>
        <taxon>Pseudomonadota</taxon>
        <taxon>Gammaproteobacteria</taxon>
        <taxon>Lysobacterales</taxon>
        <taxon>Rhodanobacteraceae</taxon>
        <taxon>Dokdonella</taxon>
    </lineage>
</organism>
<evidence type="ECO:0008006" key="4">
    <source>
        <dbReference type="Google" id="ProtNLM"/>
    </source>
</evidence>
<name>A0A4R2I315_9GAMM</name>
<protein>
    <recommendedName>
        <fullName evidence="4">ELWxxDGT repeat protein</fullName>
    </recommendedName>
</protein>
<feature type="chain" id="PRO_5020677710" description="ELWxxDGT repeat protein" evidence="1">
    <location>
        <begin position="20"/>
        <end position="420"/>
    </location>
</feature>
<dbReference type="Proteomes" id="UP000294862">
    <property type="component" value="Unassembled WGS sequence"/>
</dbReference>